<protein>
    <recommendedName>
        <fullName evidence="3">NmrA-like domain-containing protein</fullName>
    </recommendedName>
</protein>
<gene>
    <name evidence="4" type="ORF">PRZ48_005032</name>
</gene>
<dbReference type="Gene3D" id="3.40.50.720">
    <property type="entry name" value="NAD(P)-binding Rossmann-like Domain"/>
    <property type="match status" value="1"/>
</dbReference>
<accession>A0ABR0ERF4</accession>
<name>A0ABR0ERF4_ZASCE</name>
<evidence type="ECO:0000256" key="1">
    <source>
        <dbReference type="ARBA" id="ARBA00022857"/>
    </source>
</evidence>
<evidence type="ECO:0000256" key="2">
    <source>
        <dbReference type="ARBA" id="ARBA00023002"/>
    </source>
</evidence>
<dbReference type="Pfam" id="PF05368">
    <property type="entry name" value="NmrA"/>
    <property type="match status" value="1"/>
</dbReference>
<keyword evidence="1" id="KW-0521">NADP</keyword>
<dbReference type="InterPro" id="IPR008030">
    <property type="entry name" value="NmrA-like"/>
</dbReference>
<dbReference type="Proteomes" id="UP001305779">
    <property type="component" value="Unassembled WGS sequence"/>
</dbReference>
<dbReference type="EMBL" id="JAXOVC010000003">
    <property type="protein sequence ID" value="KAK4504117.1"/>
    <property type="molecule type" value="Genomic_DNA"/>
</dbReference>
<sequence length="340" mass="37358">MASQFANKQAPGFRNHVENIAIVGAGGSIGKFITEALLAQGKHKVTAITRHDSDSVLPKGIHHIKKVDYANTQSLVEALKGQDALIITLKPLSPPDTQFKLIDAAVEAGVEYVMPNEYGVDASNQSLAEETMVGTAVREARSYVEKVGKGKTFWVSLVCGFWYEFSLAGRENRYGFDLDKKSLTWFDDGNTKFTQSTWPQCGRAVASLFALQKLPSNETDPSRTLSSFANAPVYISSFTVSQREMLGSVLRVTKTPESAWTFTTESSKERYADAVEKRKQGVIAGFIRTLYTRVMFPNGGGDTSDKCVNGVLGLPEEDLDEATREAVRMHEEGYFEGRAA</sequence>
<feature type="domain" description="NmrA-like" evidence="3">
    <location>
        <begin position="19"/>
        <end position="163"/>
    </location>
</feature>
<dbReference type="SUPFAM" id="SSF51735">
    <property type="entry name" value="NAD(P)-binding Rossmann-fold domains"/>
    <property type="match status" value="1"/>
</dbReference>
<evidence type="ECO:0000259" key="3">
    <source>
        <dbReference type="Pfam" id="PF05368"/>
    </source>
</evidence>
<dbReference type="InterPro" id="IPR036291">
    <property type="entry name" value="NAD(P)-bd_dom_sf"/>
</dbReference>
<dbReference type="PANTHER" id="PTHR47706">
    <property type="entry name" value="NMRA-LIKE FAMILY PROTEIN"/>
    <property type="match status" value="1"/>
</dbReference>
<reference evidence="4 5" key="1">
    <citation type="journal article" date="2023" name="G3 (Bethesda)">
        <title>A chromosome-level genome assembly of Zasmidium syzygii isolated from banana leaves.</title>
        <authorList>
            <person name="van Westerhoven A.C."/>
            <person name="Mehrabi R."/>
            <person name="Talebi R."/>
            <person name="Steentjes M.B.F."/>
            <person name="Corcolon B."/>
            <person name="Chong P.A."/>
            <person name="Kema G.H.J."/>
            <person name="Seidl M.F."/>
        </authorList>
    </citation>
    <scope>NUCLEOTIDE SEQUENCE [LARGE SCALE GENOMIC DNA]</scope>
    <source>
        <strain evidence="4 5">P124</strain>
    </source>
</reference>
<organism evidence="4 5">
    <name type="scientific">Zasmidium cellare</name>
    <name type="common">Wine cellar mold</name>
    <name type="synonym">Racodium cellare</name>
    <dbReference type="NCBI Taxonomy" id="395010"/>
    <lineage>
        <taxon>Eukaryota</taxon>
        <taxon>Fungi</taxon>
        <taxon>Dikarya</taxon>
        <taxon>Ascomycota</taxon>
        <taxon>Pezizomycotina</taxon>
        <taxon>Dothideomycetes</taxon>
        <taxon>Dothideomycetidae</taxon>
        <taxon>Mycosphaerellales</taxon>
        <taxon>Mycosphaerellaceae</taxon>
        <taxon>Zasmidium</taxon>
    </lineage>
</organism>
<proteinExistence type="predicted"/>
<comment type="caution">
    <text evidence="4">The sequence shown here is derived from an EMBL/GenBank/DDBJ whole genome shotgun (WGS) entry which is preliminary data.</text>
</comment>
<evidence type="ECO:0000313" key="4">
    <source>
        <dbReference type="EMBL" id="KAK4504117.1"/>
    </source>
</evidence>
<dbReference type="InterPro" id="IPR051609">
    <property type="entry name" value="NmrA/Isoflavone_reductase-like"/>
</dbReference>
<dbReference type="InterPro" id="IPR045312">
    <property type="entry name" value="PCBER-like"/>
</dbReference>
<keyword evidence="2" id="KW-0560">Oxidoreductase</keyword>
<dbReference type="PANTHER" id="PTHR47706:SF7">
    <property type="entry name" value="CIPA-LIKE, PUTATIVE (AFU_ORTHOLOGUE AFUA_1G01630)-RELATED"/>
    <property type="match status" value="1"/>
</dbReference>
<keyword evidence="5" id="KW-1185">Reference proteome</keyword>
<evidence type="ECO:0000313" key="5">
    <source>
        <dbReference type="Proteomes" id="UP001305779"/>
    </source>
</evidence>
<dbReference type="CDD" id="cd05259">
    <property type="entry name" value="PCBER_SDR_a"/>
    <property type="match status" value="1"/>
</dbReference>